<organism evidence="1 2">
    <name type="scientific">Penicillium italicum</name>
    <name type="common">Blue mold</name>
    <dbReference type="NCBI Taxonomy" id="40296"/>
    <lineage>
        <taxon>Eukaryota</taxon>
        <taxon>Fungi</taxon>
        <taxon>Dikarya</taxon>
        <taxon>Ascomycota</taxon>
        <taxon>Pezizomycotina</taxon>
        <taxon>Eurotiomycetes</taxon>
        <taxon>Eurotiomycetidae</taxon>
        <taxon>Eurotiales</taxon>
        <taxon>Aspergillaceae</taxon>
        <taxon>Penicillium</taxon>
    </lineage>
</organism>
<name>A0A0A2KR01_PENIT</name>
<dbReference type="HOGENOM" id="CLU_1190244_0_0_1"/>
<dbReference type="Proteomes" id="UP000030104">
    <property type="component" value="Unassembled WGS sequence"/>
</dbReference>
<accession>A0A0A2KR01</accession>
<reference evidence="1 2" key="1">
    <citation type="journal article" date="2015" name="Mol. Plant Microbe Interact.">
        <title>Genome, transcriptome, and functional analyses of Penicillium expansum provide new insights into secondary metabolism and pathogenicity.</title>
        <authorList>
            <person name="Ballester A.R."/>
            <person name="Marcet-Houben M."/>
            <person name="Levin E."/>
            <person name="Sela N."/>
            <person name="Selma-Lazaro C."/>
            <person name="Carmona L."/>
            <person name="Wisniewski M."/>
            <person name="Droby S."/>
            <person name="Gonzalez-Candelas L."/>
            <person name="Gabaldon T."/>
        </authorList>
    </citation>
    <scope>NUCLEOTIDE SEQUENCE [LARGE SCALE GENOMIC DNA]</scope>
    <source>
        <strain evidence="1 2">PHI-1</strain>
    </source>
</reference>
<dbReference type="EMBL" id="JQGA01001153">
    <property type="protein sequence ID" value="KGO69341.1"/>
    <property type="molecule type" value="Genomic_DNA"/>
</dbReference>
<evidence type="ECO:0000313" key="1">
    <source>
        <dbReference type="EMBL" id="KGO69341.1"/>
    </source>
</evidence>
<dbReference type="OrthoDB" id="4525057at2759"/>
<proteinExistence type="predicted"/>
<dbReference type="OMA" id="FCEGLPI"/>
<evidence type="ECO:0000313" key="2">
    <source>
        <dbReference type="Proteomes" id="UP000030104"/>
    </source>
</evidence>
<sequence length="233" mass="24992">MSAARRFCEGLPILLSQANGLKESAEALSDSNELTAVQDLIVSIKILNLVGGSSAPMLCRQAKVNEQGILDSGSLAAAAFTKFAEIHQTLLAILSGKGMTALDQTQTTQPTVAATLGAVENAVDSSAMELIQRQPEFVHIHVSEDATKAEGDYVKLSAMMKSFADTLAGKLKEDWMQKYIRLLKPTLEETATIVDNLGAYLQQATSSQFAGKDISKLRHSLEASLNHAIQACR</sequence>
<comment type="caution">
    <text evidence="1">The sequence shown here is derived from an EMBL/GenBank/DDBJ whole genome shotgun (WGS) entry which is preliminary data.</text>
</comment>
<protein>
    <submittedName>
        <fullName evidence="1">Uncharacterized protein</fullName>
    </submittedName>
</protein>
<dbReference type="AlphaFoldDB" id="A0A0A2KR01"/>
<keyword evidence="2" id="KW-1185">Reference proteome</keyword>
<gene>
    <name evidence="1" type="ORF">PITC_095230</name>
</gene>